<keyword evidence="2" id="KW-0547">Nucleotide-binding</keyword>
<evidence type="ECO:0000256" key="3">
    <source>
        <dbReference type="ARBA" id="ARBA00022840"/>
    </source>
</evidence>
<reference evidence="6" key="2">
    <citation type="journal article" date="2014" name="ISME J.">
        <title>Microbial stratification in low pH oxic and suboxic macroscopic growths along an acid mine drainage.</title>
        <authorList>
            <person name="Mendez-Garcia C."/>
            <person name="Mesa V."/>
            <person name="Sprenger R.R."/>
            <person name="Richter M."/>
            <person name="Diez M.S."/>
            <person name="Solano J."/>
            <person name="Bargiela R."/>
            <person name="Golyshina O.V."/>
            <person name="Manteca A."/>
            <person name="Ramos J.L."/>
            <person name="Gallego J.R."/>
            <person name="Llorente I."/>
            <person name="Martins Dos Santos V.A."/>
            <person name="Jensen O.N."/>
            <person name="Pelaez A.I."/>
            <person name="Sanchez J."/>
            <person name="Ferrer M."/>
        </authorList>
    </citation>
    <scope>NUCLEOTIDE SEQUENCE</scope>
</reference>
<dbReference type="PANTHER" id="PTHR43334:SF1">
    <property type="entry name" value="3-HYDROXYPROPIONATE--COA LIGASE [ADP-FORMING]"/>
    <property type="match status" value="1"/>
</dbReference>
<evidence type="ECO:0000256" key="1">
    <source>
        <dbReference type="ARBA" id="ARBA00022598"/>
    </source>
</evidence>
<feature type="non-terminal residue" evidence="6">
    <location>
        <position position="1"/>
    </location>
</feature>
<feature type="region of interest" description="Disordered" evidence="4">
    <location>
        <begin position="86"/>
        <end position="120"/>
    </location>
</feature>
<comment type="caution">
    <text evidence="6">The sequence shown here is derived from an EMBL/GenBank/DDBJ whole genome shotgun (WGS) entry which is preliminary data.</text>
</comment>
<feature type="domain" description="Succinyl-CoA synthetase-like flavodoxin" evidence="5">
    <location>
        <begin position="1"/>
        <end position="59"/>
    </location>
</feature>
<evidence type="ECO:0000313" key="6">
    <source>
        <dbReference type="EMBL" id="EQD72954.1"/>
    </source>
</evidence>
<keyword evidence="6" id="KW-0808">Transferase</keyword>
<dbReference type="GO" id="GO:0016740">
    <property type="term" value="F:transferase activity"/>
    <property type="evidence" value="ECO:0007669"/>
    <property type="project" value="UniProtKB-KW"/>
</dbReference>
<protein>
    <submittedName>
        <fullName evidence="6">Acetyltransferase</fullName>
    </submittedName>
</protein>
<dbReference type="InterPro" id="IPR016102">
    <property type="entry name" value="Succinyl-CoA_synth-like"/>
</dbReference>
<proteinExistence type="predicted"/>
<evidence type="ECO:0000256" key="2">
    <source>
        <dbReference type="ARBA" id="ARBA00022741"/>
    </source>
</evidence>
<feature type="region of interest" description="Disordered" evidence="4">
    <location>
        <begin position="1"/>
        <end position="26"/>
    </location>
</feature>
<dbReference type="GO" id="GO:0005524">
    <property type="term" value="F:ATP binding"/>
    <property type="evidence" value="ECO:0007669"/>
    <property type="project" value="UniProtKB-KW"/>
</dbReference>
<dbReference type="SUPFAM" id="SSF52210">
    <property type="entry name" value="Succinyl-CoA synthetase domains"/>
    <property type="match status" value="2"/>
</dbReference>
<feature type="compositionally biased region" description="Low complexity" evidence="4">
    <location>
        <begin position="90"/>
        <end position="101"/>
    </location>
</feature>
<dbReference type="Pfam" id="PF13607">
    <property type="entry name" value="Succ_CoA_lig"/>
    <property type="match status" value="1"/>
</dbReference>
<feature type="compositionally biased region" description="Basic residues" evidence="4">
    <location>
        <begin position="109"/>
        <end position="120"/>
    </location>
</feature>
<organism evidence="6">
    <name type="scientific">mine drainage metagenome</name>
    <dbReference type="NCBI Taxonomy" id="410659"/>
    <lineage>
        <taxon>unclassified sequences</taxon>
        <taxon>metagenomes</taxon>
        <taxon>ecological metagenomes</taxon>
    </lineage>
</organism>
<name>T1CV66_9ZZZZ</name>
<dbReference type="Gene3D" id="3.40.50.261">
    <property type="entry name" value="Succinyl-CoA synthetase domains"/>
    <property type="match status" value="1"/>
</dbReference>
<dbReference type="EMBL" id="AUZY01002135">
    <property type="protein sequence ID" value="EQD72954.1"/>
    <property type="molecule type" value="Genomic_DNA"/>
</dbReference>
<sequence>KPVLVIKSGRTPEGERAARSHTGSLAQSGRDQLYDALFAQAGVIRAETIGDLFRTAKIFSSGIRLEGPRLAILTNSGGPGIVAADAIPRTASSSPTSTTTSGPRWPASSRRRPRSATRST</sequence>
<dbReference type="AlphaFoldDB" id="T1CV66"/>
<dbReference type="InterPro" id="IPR051538">
    <property type="entry name" value="Acyl-CoA_Synth/Transferase"/>
</dbReference>
<dbReference type="InterPro" id="IPR032875">
    <property type="entry name" value="Succ_CoA_lig_flav_dom"/>
</dbReference>
<keyword evidence="1" id="KW-0436">Ligase</keyword>
<evidence type="ECO:0000256" key="4">
    <source>
        <dbReference type="SAM" id="MobiDB-lite"/>
    </source>
</evidence>
<keyword evidence="3" id="KW-0067">ATP-binding</keyword>
<accession>T1CV66</accession>
<dbReference type="GO" id="GO:0016874">
    <property type="term" value="F:ligase activity"/>
    <property type="evidence" value="ECO:0007669"/>
    <property type="project" value="UniProtKB-KW"/>
</dbReference>
<dbReference type="PANTHER" id="PTHR43334">
    <property type="entry name" value="ACETATE--COA LIGASE [ADP-FORMING]"/>
    <property type="match status" value="1"/>
</dbReference>
<gene>
    <name evidence="6" type="ORF">B1B_03475</name>
</gene>
<evidence type="ECO:0000259" key="5">
    <source>
        <dbReference type="Pfam" id="PF13607"/>
    </source>
</evidence>
<reference evidence="6" key="1">
    <citation type="submission" date="2013-08" db="EMBL/GenBank/DDBJ databases">
        <authorList>
            <person name="Mendez C."/>
            <person name="Richter M."/>
            <person name="Ferrer M."/>
            <person name="Sanchez J."/>
        </authorList>
    </citation>
    <scope>NUCLEOTIDE SEQUENCE</scope>
</reference>